<dbReference type="EMBL" id="JXTC01000058">
    <property type="protein sequence ID" value="PON93404.1"/>
    <property type="molecule type" value="Genomic_DNA"/>
</dbReference>
<keyword evidence="2" id="KW-1185">Reference proteome</keyword>
<accession>A0A2P5F6I3</accession>
<proteinExistence type="predicted"/>
<organism evidence="1 2">
    <name type="scientific">Trema orientale</name>
    <name type="common">Charcoal tree</name>
    <name type="synonym">Celtis orientalis</name>
    <dbReference type="NCBI Taxonomy" id="63057"/>
    <lineage>
        <taxon>Eukaryota</taxon>
        <taxon>Viridiplantae</taxon>
        <taxon>Streptophyta</taxon>
        <taxon>Embryophyta</taxon>
        <taxon>Tracheophyta</taxon>
        <taxon>Spermatophyta</taxon>
        <taxon>Magnoliopsida</taxon>
        <taxon>eudicotyledons</taxon>
        <taxon>Gunneridae</taxon>
        <taxon>Pentapetalae</taxon>
        <taxon>rosids</taxon>
        <taxon>fabids</taxon>
        <taxon>Rosales</taxon>
        <taxon>Cannabaceae</taxon>
        <taxon>Trema</taxon>
    </lineage>
</organism>
<comment type="caution">
    <text evidence="1">The sequence shown here is derived from an EMBL/GenBank/DDBJ whole genome shotgun (WGS) entry which is preliminary data.</text>
</comment>
<reference evidence="2" key="1">
    <citation type="submission" date="2016-06" db="EMBL/GenBank/DDBJ databases">
        <title>Parallel loss of symbiosis genes in relatives of nitrogen-fixing non-legume Parasponia.</title>
        <authorList>
            <person name="Van Velzen R."/>
            <person name="Holmer R."/>
            <person name="Bu F."/>
            <person name="Rutten L."/>
            <person name="Van Zeijl A."/>
            <person name="Liu W."/>
            <person name="Santuari L."/>
            <person name="Cao Q."/>
            <person name="Sharma T."/>
            <person name="Shen D."/>
            <person name="Roswanjaya Y."/>
            <person name="Wardhani T."/>
            <person name="Kalhor M.S."/>
            <person name="Jansen J."/>
            <person name="Van den Hoogen J."/>
            <person name="Gungor B."/>
            <person name="Hartog M."/>
            <person name="Hontelez J."/>
            <person name="Verver J."/>
            <person name="Yang W.-C."/>
            <person name="Schijlen E."/>
            <person name="Repin R."/>
            <person name="Schilthuizen M."/>
            <person name="Schranz E."/>
            <person name="Heidstra R."/>
            <person name="Miyata K."/>
            <person name="Fedorova E."/>
            <person name="Kohlen W."/>
            <person name="Bisseling T."/>
            <person name="Smit S."/>
            <person name="Geurts R."/>
        </authorList>
    </citation>
    <scope>NUCLEOTIDE SEQUENCE [LARGE SCALE GENOMIC DNA]</scope>
    <source>
        <strain evidence="2">cv. RG33-2</strain>
    </source>
</reference>
<dbReference type="InParanoid" id="A0A2P5F6I3"/>
<evidence type="ECO:0000313" key="2">
    <source>
        <dbReference type="Proteomes" id="UP000237000"/>
    </source>
</evidence>
<evidence type="ECO:0000313" key="1">
    <source>
        <dbReference type="EMBL" id="PON93404.1"/>
    </source>
</evidence>
<dbReference type="Proteomes" id="UP000237000">
    <property type="component" value="Unassembled WGS sequence"/>
</dbReference>
<protein>
    <submittedName>
        <fullName evidence="1">Uncharacterized protein</fullName>
    </submittedName>
</protein>
<name>A0A2P5F6I3_TREOI</name>
<dbReference type="AlphaFoldDB" id="A0A2P5F6I3"/>
<dbReference type="OrthoDB" id="10423978at2759"/>
<gene>
    <name evidence="1" type="ORF">TorRG33x02_106820</name>
</gene>
<sequence length="80" mass="8922">MYSPFSGNLPFYAPCSEELKLEIEKQGSCFIHLGRPGSFPVDWNSNTAAKDNHTTPQLGCFLYGQRPASSQNHKMTESLL</sequence>